<evidence type="ECO:0000313" key="12">
    <source>
        <dbReference type="EMBL" id="CCA20776.1"/>
    </source>
</evidence>
<dbReference type="PROSITE" id="PS50216">
    <property type="entry name" value="DHHC"/>
    <property type="match status" value="1"/>
</dbReference>
<gene>
    <name evidence="12" type="primary">AlNc14C103G6108</name>
    <name evidence="13" type="synonym">AlNc14C204G8768</name>
    <name evidence="12" type="ORF">ALNC14_069190</name>
    <name evidence="13" type="ORF">ALNC14_098620</name>
</gene>
<keyword evidence="3 10" id="KW-0812">Transmembrane</keyword>
<evidence type="ECO:0000256" key="2">
    <source>
        <dbReference type="ARBA" id="ARBA00022679"/>
    </source>
</evidence>
<dbReference type="GO" id="GO:0005783">
    <property type="term" value="C:endoplasmic reticulum"/>
    <property type="evidence" value="ECO:0007669"/>
    <property type="project" value="TreeGrafter"/>
</dbReference>
<dbReference type="InterPro" id="IPR001594">
    <property type="entry name" value="Palmitoyltrfase_DHHC"/>
</dbReference>
<keyword evidence="5 10" id="KW-0472">Membrane</keyword>
<evidence type="ECO:0000256" key="9">
    <source>
        <dbReference type="ARBA" id="ARBA00048048"/>
    </source>
</evidence>
<feature type="transmembrane region" description="Helical" evidence="10">
    <location>
        <begin position="106"/>
        <end position="124"/>
    </location>
</feature>
<comment type="domain">
    <text evidence="10">The DHHC domain is required for palmitoyltransferase activity.</text>
</comment>
<protein>
    <recommendedName>
        <fullName evidence="10">Palmitoyltransferase</fullName>
        <ecNumber evidence="10">2.3.1.225</ecNumber>
    </recommendedName>
</protein>
<keyword evidence="6" id="KW-0564">Palmitate</keyword>
<dbReference type="EC" id="2.3.1.225" evidence="10"/>
<comment type="similarity">
    <text evidence="10">Belongs to the DHHC palmitoyltransferase family.</text>
</comment>
<evidence type="ECO:0000256" key="1">
    <source>
        <dbReference type="ARBA" id="ARBA00004127"/>
    </source>
</evidence>
<feature type="domain" description="Palmitoyltransferase DHHC" evidence="11">
    <location>
        <begin position="171"/>
        <end position="239"/>
    </location>
</feature>
<proteinExistence type="inferred from homology"/>
<dbReference type="EMBL" id="FR824249">
    <property type="protein sequence ID" value="CCA23718.1"/>
    <property type="molecule type" value="Genomic_DNA"/>
</dbReference>
<dbReference type="PANTHER" id="PTHR22883:SF43">
    <property type="entry name" value="PALMITOYLTRANSFERASE APP"/>
    <property type="match status" value="1"/>
</dbReference>
<evidence type="ECO:0000256" key="5">
    <source>
        <dbReference type="ARBA" id="ARBA00023136"/>
    </source>
</evidence>
<organism evidence="12">
    <name type="scientific">Albugo laibachii Nc14</name>
    <dbReference type="NCBI Taxonomy" id="890382"/>
    <lineage>
        <taxon>Eukaryota</taxon>
        <taxon>Sar</taxon>
        <taxon>Stramenopiles</taxon>
        <taxon>Oomycota</taxon>
        <taxon>Peronosporomycetes</taxon>
        <taxon>Albuginales</taxon>
        <taxon>Albuginaceae</taxon>
        <taxon>Albugo</taxon>
    </lineage>
</organism>
<dbReference type="GO" id="GO:0005794">
    <property type="term" value="C:Golgi apparatus"/>
    <property type="evidence" value="ECO:0007669"/>
    <property type="project" value="TreeGrafter"/>
</dbReference>
<name>F0WHQ1_9STRA</name>
<dbReference type="PANTHER" id="PTHR22883">
    <property type="entry name" value="ZINC FINGER DHHC DOMAIN CONTAINING PROTEIN"/>
    <property type="match status" value="1"/>
</dbReference>
<evidence type="ECO:0000256" key="8">
    <source>
        <dbReference type="ARBA" id="ARBA00023315"/>
    </source>
</evidence>
<feature type="transmembrane region" description="Helical" evidence="10">
    <location>
        <begin position="218"/>
        <end position="241"/>
    </location>
</feature>
<dbReference type="InterPro" id="IPR039859">
    <property type="entry name" value="PFA4/ZDH16/20/ERF2-like"/>
</dbReference>
<dbReference type="GO" id="GO:0019706">
    <property type="term" value="F:protein-cysteine S-palmitoyltransferase activity"/>
    <property type="evidence" value="ECO:0007669"/>
    <property type="project" value="UniProtKB-EC"/>
</dbReference>
<comment type="subcellular location">
    <subcellularLocation>
        <location evidence="1">Endomembrane system</location>
        <topology evidence="1">Multi-pass membrane protein</topology>
    </subcellularLocation>
</comment>
<keyword evidence="7" id="KW-0449">Lipoprotein</keyword>
<keyword evidence="8 10" id="KW-0012">Acyltransferase</keyword>
<dbReference type="HOGENOM" id="CLU_1135229_0_0_1"/>
<evidence type="ECO:0000313" key="13">
    <source>
        <dbReference type="EMBL" id="CCA23718.1"/>
    </source>
</evidence>
<dbReference type="Pfam" id="PF01529">
    <property type="entry name" value="DHHC"/>
    <property type="match status" value="1"/>
</dbReference>
<evidence type="ECO:0000256" key="3">
    <source>
        <dbReference type="ARBA" id="ARBA00022692"/>
    </source>
</evidence>
<reference evidence="12" key="2">
    <citation type="submission" date="2011-02" db="EMBL/GenBank/DDBJ databases">
        <authorList>
            <person name="MacLean D."/>
        </authorList>
    </citation>
    <scope>NUCLEOTIDE SEQUENCE</scope>
</reference>
<dbReference type="EMBL" id="FR824148">
    <property type="protein sequence ID" value="CCA20776.1"/>
    <property type="molecule type" value="Genomic_DNA"/>
</dbReference>
<evidence type="ECO:0000256" key="7">
    <source>
        <dbReference type="ARBA" id="ARBA00023288"/>
    </source>
</evidence>
<dbReference type="GO" id="GO:0006612">
    <property type="term" value="P:protein targeting to membrane"/>
    <property type="evidence" value="ECO:0007669"/>
    <property type="project" value="TreeGrafter"/>
</dbReference>
<reference evidence="12" key="1">
    <citation type="journal article" date="2011" name="PLoS Biol.">
        <title>Gene gain and loss during evolution of obligate parasitism in the white rust pathogen of Arabidopsis thaliana.</title>
        <authorList>
            <person name="Kemen E."/>
            <person name="Gardiner A."/>
            <person name="Schultz-Larsen T."/>
            <person name="Kemen A.C."/>
            <person name="Balmuth A.L."/>
            <person name="Robert-Seilaniantz A."/>
            <person name="Bailey K."/>
            <person name="Holub E."/>
            <person name="Studholme D.J."/>
            <person name="Maclean D."/>
            <person name="Jones J.D."/>
        </authorList>
    </citation>
    <scope>NUCLEOTIDE SEQUENCE</scope>
</reference>
<accession>F0WHQ1</accession>
<evidence type="ECO:0000256" key="6">
    <source>
        <dbReference type="ARBA" id="ARBA00023139"/>
    </source>
</evidence>
<dbReference type="AlphaFoldDB" id="F0WHQ1"/>
<evidence type="ECO:0000259" key="11">
    <source>
        <dbReference type="Pfam" id="PF01529"/>
    </source>
</evidence>
<keyword evidence="4 10" id="KW-1133">Transmembrane helix</keyword>
<evidence type="ECO:0000256" key="4">
    <source>
        <dbReference type="ARBA" id="ARBA00022989"/>
    </source>
</evidence>
<keyword evidence="2 10" id="KW-0808">Transferase</keyword>
<evidence type="ECO:0000256" key="10">
    <source>
        <dbReference type="RuleBase" id="RU079119"/>
    </source>
</evidence>
<comment type="catalytic activity">
    <reaction evidence="9 10">
        <text>L-cysteinyl-[protein] + hexadecanoyl-CoA = S-hexadecanoyl-L-cysteinyl-[protein] + CoA</text>
        <dbReference type="Rhea" id="RHEA:36683"/>
        <dbReference type="Rhea" id="RHEA-COMP:10131"/>
        <dbReference type="Rhea" id="RHEA-COMP:11032"/>
        <dbReference type="ChEBI" id="CHEBI:29950"/>
        <dbReference type="ChEBI" id="CHEBI:57287"/>
        <dbReference type="ChEBI" id="CHEBI:57379"/>
        <dbReference type="ChEBI" id="CHEBI:74151"/>
        <dbReference type="EC" id="2.3.1.225"/>
    </reaction>
</comment>
<sequence>MAALSIDSGSFVAYDDVTDSHERELLLYKSRIKYLQKAIDSIETESFHTENFIDPTFSTWEQMCEYHIPFLSISMEMRHIRSSMYSVTLMSPKNPFLWRVIMGPQWWLMVCTFVMLATFSAAVFLSTFHKASIKELVAGLSLSSICLAAYALVGCADPGIVERYKEPISVEDTFCEECDSYRPERAFHCEECRVCIRGHDHHCPWTGKCIGEGNISFFYGWLLFLVIACVYEIIQLSTYALSPSL</sequence>